<dbReference type="SMART" id="SM00829">
    <property type="entry name" value="PKS_ER"/>
    <property type="match status" value="1"/>
</dbReference>
<keyword evidence="3" id="KW-0560">Oxidoreductase</keyword>
<dbReference type="GO" id="GO:0016491">
    <property type="term" value="F:oxidoreductase activity"/>
    <property type="evidence" value="ECO:0007669"/>
    <property type="project" value="UniProtKB-KW"/>
</dbReference>
<comment type="cofactor">
    <cofactor evidence="4">
        <name>Zn(2+)</name>
        <dbReference type="ChEBI" id="CHEBI:29105"/>
    </cofactor>
</comment>
<dbReference type="HOGENOM" id="CLU_026673_11_0_9"/>
<comment type="similarity">
    <text evidence="4">Belongs to the zinc-containing alcohol dehydrogenase family.</text>
</comment>
<evidence type="ECO:0000313" key="6">
    <source>
        <dbReference type="EMBL" id="EDP17159.1"/>
    </source>
</evidence>
<dbReference type="InterPro" id="IPR013154">
    <property type="entry name" value="ADH-like_N"/>
</dbReference>
<proteinExistence type="inferred from homology"/>
<dbReference type="PaxDb" id="411902-CLOBOL_02655"/>
<dbReference type="SUPFAM" id="SSF50129">
    <property type="entry name" value="GroES-like"/>
    <property type="match status" value="1"/>
</dbReference>
<keyword evidence="1 4" id="KW-0479">Metal-binding</keyword>
<dbReference type="EMBL" id="ABCC02000024">
    <property type="protein sequence ID" value="EDP17159.1"/>
    <property type="molecule type" value="Genomic_DNA"/>
</dbReference>
<evidence type="ECO:0000313" key="7">
    <source>
        <dbReference type="Proteomes" id="UP000005396"/>
    </source>
</evidence>
<reference evidence="6 7" key="2">
    <citation type="submission" date="2007-09" db="EMBL/GenBank/DDBJ databases">
        <title>Draft genome sequence of Clostridium bolteae (ATCC BAA-613).</title>
        <authorList>
            <person name="Sudarsanam P."/>
            <person name="Ley R."/>
            <person name="Guruge J."/>
            <person name="Turnbaugh P.J."/>
            <person name="Mahowald M."/>
            <person name="Liep D."/>
            <person name="Gordon J."/>
        </authorList>
    </citation>
    <scope>NUCLEOTIDE SEQUENCE [LARGE SCALE GENOMIC DNA]</scope>
    <source>
        <strain evidence="7">ATCC BAA-613 / DSM 15670 / CCUG 46953 / JCM 12243 / WAL 16351</strain>
    </source>
</reference>
<dbReference type="InterPro" id="IPR020843">
    <property type="entry name" value="ER"/>
</dbReference>
<evidence type="ECO:0000256" key="4">
    <source>
        <dbReference type="RuleBase" id="RU361277"/>
    </source>
</evidence>
<dbReference type="InterPro" id="IPR002328">
    <property type="entry name" value="ADH_Zn_CS"/>
</dbReference>
<organism evidence="6 7">
    <name type="scientific">Enterocloster bolteae (strain ATCC BAA-613 / DSM 15670 / CCUG 46953 / JCM 12243 / WAL 16351)</name>
    <name type="common">Clostridium bolteae</name>
    <dbReference type="NCBI Taxonomy" id="411902"/>
    <lineage>
        <taxon>Bacteria</taxon>
        <taxon>Bacillati</taxon>
        <taxon>Bacillota</taxon>
        <taxon>Clostridia</taxon>
        <taxon>Lachnospirales</taxon>
        <taxon>Lachnospiraceae</taxon>
        <taxon>Enterocloster</taxon>
    </lineage>
</organism>
<dbReference type="Gene3D" id="3.40.50.720">
    <property type="entry name" value="NAD(P)-binding Rossmann-like Domain"/>
    <property type="match status" value="1"/>
</dbReference>
<dbReference type="SUPFAM" id="SSF51735">
    <property type="entry name" value="NAD(P)-binding Rossmann-fold domains"/>
    <property type="match status" value="1"/>
</dbReference>
<dbReference type="PANTHER" id="PTHR43401:SF2">
    <property type="entry name" value="L-THREONINE 3-DEHYDROGENASE"/>
    <property type="match status" value="1"/>
</dbReference>
<comment type="caution">
    <text evidence="6">The sequence shown here is derived from an EMBL/GenBank/DDBJ whole genome shotgun (WGS) entry which is preliminary data.</text>
</comment>
<dbReference type="AlphaFoldDB" id="A8RQ50"/>
<accession>A8RQ50</accession>
<dbReference type="InterPro" id="IPR011032">
    <property type="entry name" value="GroES-like_sf"/>
</dbReference>
<gene>
    <name evidence="6" type="ORF">CLOBOL_02655</name>
</gene>
<dbReference type="eggNOG" id="COG1063">
    <property type="taxonomic scope" value="Bacteria"/>
</dbReference>
<name>A8RQ50_ENTBW</name>
<dbReference type="InterPro" id="IPR013149">
    <property type="entry name" value="ADH-like_C"/>
</dbReference>
<dbReference type="Pfam" id="PF00107">
    <property type="entry name" value="ADH_zinc_N"/>
    <property type="match status" value="1"/>
</dbReference>
<reference evidence="6 7" key="1">
    <citation type="submission" date="2007-08" db="EMBL/GenBank/DDBJ databases">
        <authorList>
            <person name="Fulton L."/>
            <person name="Clifton S."/>
            <person name="Fulton B."/>
            <person name="Xu J."/>
            <person name="Minx P."/>
            <person name="Pepin K.H."/>
            <person name="Johnson M."/>
            <person name="Thiruvilangam P."/>
            <person name="Bhonagiri V."/>
            <person name="Nash W.E."/>
            <person name="Mardis E.R."/>
            <person name="Wilson R.K."/>
        </authorList>
    </citation>
    <scope>NUCLEOTIDE SEQUENCE [LARGE SCALE GENOMIC DNA]</scope>
    <source>
        <strain evidence="7">ATCC BAA-613 / DSM 15670 / CCUG 46953 / JCM 12243 / WAL 16351</strain>
    </source>
</reference>
<dbReference type="Gene3D" id="3.90.180.10">
    <property type="entry name" value="Medium-chain alcohol dehydrogenases, catalytic domain"/>
    <property type="match status" value="1"/>
</dbReference>
<dbReference type="PROSITE" id="PS00059">
    <property type="entry name" value="ADH_ZINC"/>
    <property type="match status" value="1"/>
</dbReference>
<keyword evidence="2 4" id="KW-0862">Zinc</keyword>
<dbReference type="CDD" id="cd08258">
    <property type="entry name" value="Zn_ADH4"/>
    <property type="match status" value="1"/>
</dbReference>
<dbReference type="PANTHER" id="PTHR43401">
    <property type="entry name" value="L-THREONINE 3-DEHYDROGENASE"/>
    <property type="match status" value="1"/>
</dbReference>
<sequence>MMKALAKFGRPSDFGTYRMIDIPEPECGDNDIILEVKAAAICGADMKHYKVDNGSDEFGSVRGHEFAGEIVRVGKNVKDWRPGQRIVSDNTGHVCGRCPACERGDYLLCSEKVNLGLGYGYSGGFTKYCRIPGEILAIHKRAIWEIPEGLEYEEAAVMDPICNAYKAIAQRSGFLPGENVVIFGTGPLGLFSVQIAKIMGALNIVVVGLEEDVKVRFGVARQLGATEVVNGSAEDVVQRCQEICGGSDSIGLVVDCAGANICLKQAIEMVRCNGEIVRVGMGFKPVGFSINDISMKAVSIIGHMAYDATSWRNALQLLAAGRIQVKPMITHRLGLSRWEEGFEAMANKEAIKVILTYDFD</sequence>
<evidence type="ECO:0000256" key="2">
    <source>
        <dbReference type="ARBA" id="ARBA00022833"/>
    </source>
</evidence>
<protein>
    <recommendedName>
        <fullName evidence="5">Enoyl reductase (ER) domain-containing protein</fullName>
    </recommendedName>
</protein>
<dbReference type="Proteomes" id="UP000005396">
    <property type="component" value="Unassembled WGS sequence"/>
</dbReference>
<dbReference type="InterPro" id="IPR036291">
    <property type="entry name" value="NAD(P)-bd_dom_sf"/>
</dbReference>
<evidence type="ECO:0000256" key="1">
    <source>
        <dbReference type="ARBA" id="ARBA00022723"/>
    </source>
</evidence>
<dbReference type="GO" id="GO:0008270">
    <property type="term" value="F:zinc ion binding"/>
    <property type="evidence" value="ECO:0007669"/>
    <property type="project" value="InterPro"/>
</dbReference>
<dbReference type="InterPro" id="IPR050129">
    <property type="entry name" value="Zn_alcohol_dh"/>
</dbReference>
<evidence type="ECO:0000259" key="5">
    <source>
        <dbReference type="SMART" id="SM00829"/>
    </source>
</evidence>
<feature type="domain" description="Enoyl reductase (ER)" evidence="5">
    <location>
        <begin position="12"/>
        <end position="355"/>
    </location>
</feature>
<dbReference type="Pfam" id="PF08240">
    <property type="entry name" value="ADH_N"/>
    <property type="match status" value="1"/>
</dbReference>
<evidence type="ECO:0000256" key="3">
    <source>
        <dbReference type="ARBA" id="ARBA00023002"/>
    </source>
</evidence>